<dbReference type="GO" id="GO:0007389">
    <property type="term" value="P:pattern specification process"/>
    <property type="evidence" value="ECO:0007669"/>
    <property type="project" value="TreeGrafter"/>
</dbReference>
<dbReference type="PANTHER" id="PTHR21677">
    <property type="entry name" value="CRAMPED PROTEIN"/>
    <property type="match status" value="1"/>
</dbReference>
<dbReference type="PANTHER" id="PTHR21677:SF1">
    <property type="entry name" value="PROTEIN CRAMPED-LIKE"/>
    <property type="match status" value="1"/>
</dbReference>
<protein>
    <submittedName>
        <fullName evidence="4">Protein cramped-like</fullName>
    </submittedName>
</protein>
<dbReference type="STRING" id="6573.A0A210QAN2"/>
<dbReference type="Gene3D" id="1.10.10.60">
    <property type="entry name" value="Homeodomain-like"/>
    <property type="match status" value="1"/>
</dbReference>
<keyword evidence="2" id="KW-0539">Nucleus</keyword>
<dbReference type="GO" id="GO:0003682">
    <property type="term" value="F:chromatin binding"/>
    <property type="evidence" value="ECO:0007669"/>
    <property type="project" value="InterPro"/>
</dbReference>
<dbReference type="GO" id="GO:0005634">
    <property type="term" value="C:nucleus"/>
    <property type="evidence" value="ECO:0007669"/>
    <property type="project" value="TreeGrafter"/>
</dbReference>
<name>A0A210QAN2_MIZYE</name>
<sequence>MPLGKRRKSTQGDVNSKECTENRMTIDPKDAVSEYKNTKGGNQCVEGSGNKPENTAGPSEGRNGKVPKRSGAVTRSNSTRSRIVKKPRRDLSPPESPAKKTVKEIKSSTPETKTKRQWELWSTEDKATFFEGLYEHGKDFDAIQNVIAQKCKKKGVAPQLIKNKDQVRHFYYRTWHKISKFVDIDKETKKETQELYGLINYGVLWKKHKAALNEKNGLKLDELIHTGSTTIKIKGKNFRIKTPTCNALKKINNIDDPKPEEEAGVQVPDRIYLDINPRTNAAWAYVQEMSQNPRLRMMLKPDKKLSSIIKFLSQKWKPHTIKLREDLDGVCPQDQDLTLFPHQECDVVPVSLKATKERRIPLAFNNYKENLLSSPSVTKGKKGDLAKNHTENSSELNALSVIFDSPRSSKGQAKDLPDQAAYSSFDVSAMVNDENAMFPDNMMSSAAANKVSETAAGSDAKENVCDTRDTSVGSAEDNAAEKVVEGGSNGEVNPVVIDSGDSEKSSDEKEYIIETKRMKEILEKGWNTNMADSLTVAELYLMFGKDGKLRLEYEWVTTPDDQLASKLTNMLRRLVHLATTEFTDFSKTSSNSSSPCQTCGASKAKGSGGRNAAGSKGQKPLGKYPLLSKIGGEGLVDVGTQTTTTLQNKQNENSSQGSKDAVFRVPVAGPSFLQKNTKTSVNQISLHQMELYTNTHKGRRVRPVNRKPMVVQRTLLPKTAPRQMLTFVPMPTSSTVTAVQSPTTIIGQPVGIPVSIQPSGVPPVNIPNTQISNRILQNATATGGRSSLSLPTGLSAAATILPGSPVSLQNNLVSAMGGVVSMASTPVFTTSTTTRESGSIASTTAAANIIHHSISPPSISSLLDISLSNIPTSKLWVAASCRADELGHMQYPCRCFHFRLLKQH</sequence>
<dbReference type="Proteomes" id="UP000242188">
    <property type="component" value="Unassembled WGS sequence"/>
</dbReference>
<keyword evidence="5" id="KW-1185">Reference proteome</keyword>
<gene>
    <name evidence="4" type="ORF">KP79_PYT13043</name>
</gene>
<evidence type="ECO:0000313" key="5">
    <source>
        <dbReference type="Proteomes" id="UP000242188"/>
    </source>
</evidence>
<dbReference type="OrthoDB" id="515799at2759"/>
<evidence type="ECO:0000313" key="4">
    <source>
        <dbReference type="EMBL" id="OWF45790.1"/>
    </source>
</evidence>
<accession>A0A210QAN2</accession>
<comment type="caution">
    <text evidence="4">The sequence shown here is derived from an EMBL/GenBank/DDBJ whole genome shotgun (WGS) entry which is preliminary data.</text>
</comment>
<feature type="region of interest" description="Disordered" evidence="3">
    <location>
        <begin position="482"/>
        <end position="508"/>
    </location>
</feature>
<feature type="region of interest" description="Disordered" evidence="3">
    <location>
        <begin position="1"/>
        <end position="116"/>
    </location>
</feature>
<feature type="region of interest" description="Disordered" evidence="3">
    <location>
        <begin position="586"/>
        <end position="621"/>
    </location>
</feature>
<organism evidence="4 5">
    <name type="scientific">Mizuhopecten yessoensis</name>
    <name type="common">Japanese scallop</name>
    <name type="synonym">Patinopecten yessoensis</name>
    <dbReference type="NCBI Taxonomy" id="6573"/>
    <lineage>
        <taxon>Eukaryota</taxon>
        <taxon>Metazoa</taxon>
        <taxon>Spiralia</taxon>
        <taxon>Lophotrochozoa</taxon>
        <taxon>Mollusca</taxon>
        <taxon>Bivalvia</taxon>
        <taxon>Autobranchia</taxon>
        <taxon>Pteriomorphia</taxon>
        <taxon>Pectinida</taxon>
        <taxon>Pectinoidea</taxon>
        <taxon>Pectinidae</taxon>
        <taxon>Mizuhopecten</taxon>
    </lineage>
</organism>
<evidence type="ECO:0000256" key="1">
    <source>
        <dbReference type="ARBA" id="ARBA00023125"/>
    </source>
</evidence>
<dbReference type="AlphaFoldDB" id="A0A210QAN2"/>
<dbReference type="InterPro" id="IPR055315">
    <property type="entry name" value="Cramped-like"/>
</dbReference>
<reference evidence="4 5" key="1">
    <citation type="journal article" date="2017" name="Nat. Ecol. Evol.">
        <title>Scallop genome provides insights into evolution of bilaterian karyotype and development.</title>
        <authorList>
            <person name="Wang S."/>
            <person name="Zhang J."/>
            <person name="Jiao W."/>
            <person name="Li J."/>
            <person name="Xun X."/>
            <person name="Sun Y."/>
            <person name="Guo X."/>
            <person name="Huan P."/>
            <person name="Dong B."/>
            <person name="Zhang L."/>
            <person name="Hu X."/>
            <person name="Sun X."/>
            <person name="Wang J."/>
            <person name="Zhao C."/>
            <person name="Wang Y."/>
            <person name="Wang D."/>
            <person name="Huang X."/>
            <person name="Wang R."/>
            <person name="Lv J."/>
            <person name="Li Y."/>
            <person name="Zhang Z."/>
            <person name="Liu B."/>
            <person name="Lu W."/>
            <person name="Hui Y."/>
            <person name="Liang J."/>
            <person name="Zhou Z."/>
            <person name="Hou R."/>
            <person name="Li X."/>
            <person name="Liu Y."/>
            <person name="Li H."/>
            <person name="Ning X."/>
            <person name="Lin Y."/>
            <person name="Zhao L."/>
            <person name="Xing Q."/>
            <person name="Dou J."/>
            <person name="Li Y."/>
            <person name="Mao J."/>
            <person name="Guo H."/>
            <person name="Dou H."/>
            <person name="Li T."/>
            <person name="Mu C."/>
            <person name="Jiang W."/>
            <person name="Fu Q."/>
            <person name="Fu X."/>
            <person name="Miao Y."/>
            <person name="Liu J."/>
            <person name="Yu Q."/>
            <person name="Li R."/>
            <person name="Liao H."/>
            <person name="Li X."/>
            <person name="Kong Y."/>
            <person name="Jiang Z."/>
            <person name="Chourrout D."/>
            <person name="Li R."/>
            <person name="Bao Z."/>
        </authorList>
    </citation>
    <scope>NUCLEOTIDE SEQUENCE [LARGE SCALE GENOMIC DNA]</scope>
    <source>
        <strain evidence="4 5">PY_sf001</strain>
    </source>
</reference>
<keyword evidence="1" id="KW-0238">DNA-binding</keyword>
<feature type="compositionally biased region" description="Basic and acidic residues" evidence="3">
    <location>
        <begin position="15"/>
        <end position="37"/>
    </location>
</feature>
<proteinExistence type="predicted"/>
<evidence type="ECO:0000256" key="2">
    <source>
        <dbReference type="ARBA" id="ARBA00023242"/>
    </source>
</evidence>
<feature type="compositionally biased region" description="Basic and acidic residues" evidence="3">
    <location>
        <begin position="89"/>
        <end position="116"/>
    </location>
</feature>
<dbReference type="EMBL" id="NEDP02004404">
    <property type="protein sequence ID" value="OWF45790.1"/>
    <property type="molecule type" value="Genomic_DNA"/>
</dbReference>
<evidence type="ECO:0000256" key="3">
    <source>
        <dbReference type="SAM" id="MobiDB-lite"/>
    </source>
</evidence>
<dbReference type="GO" id="GO:0003677">
    <property type="term" value="F:DNA binding"/>
    <property type="evidence" value="ECO:0007669"/>
    <property type="project" value="UniProtKB-KW"/>
</dbReference>